<evidence type="ECO:0000259" key="2">
    <source>
        <dbReference type="Pfam" id="PF13581"/>
    </source>
</evidence>
<evidence type="ECO:0000313" key="4">
    <source>
        <dbReference type="Proteomes" id="UP000295645"/>
    </source>
</evidence>
<feature type="domain" description="Histidine kinase/HSP90-like ATPase" evidence="2">
    <location>
        <begin position="9"/>
        <end position="131"/>
    </location>
</feature>
<dbReference type="PANTHER" id="PTHR35526">
    <property type="entry name" value="ANTI-SIGMA-F FACTOR RSBW-RELATED"/>
    <property type="match status" value="1"/>
</dbReference>
<protein>
    <submittedName>
        <fullName evidence="3">Serine/threonine-protein kinase RsbW</fullName>
    </submittedName>
</protein>
<comment type="caution">
    <text evidence="3">The sequence shown here is derived from an EMBL/GenBank/DDBJ whole genome shotgun (WGS) entry which is preliminary data.</text>
</comment>
<keyword evidence="3" id="KW-0808">Transferase</keyword>
<dbReference type="EMBL" id="SMCS01000009">
    <property type="protein sequence ID" value="TCV91832.1"/>
    <property type="molecule type" value="Genomic_DNA"/>
</dbReference>
<dbReference type="RefSeq" id="WP_132146721.1">
    <property type="nucleotide sequence ID" value="NZ_SMCS01000009.1"/>
</dbReference>
<dbReference type="InterPro" id="IPR036890">
    <property type="entry name" value="HATPase_C_sf"/>
</dbReference>
<dbReference type="Proteomes" id="UP000295645">
    <property type="component" value="Unassembled WGS sequence"/>
</dbReference>
<dbReference type="OrthoDB" id="9792240at2"/>
<dbReference type="PANTHER" id="PTHR35526:SF6">
    <property type="entry name" value="SLR1861 PROTEIN"/>
    <property type="match status" value="1"/>
</dbReference>
<reference evidence="3 4" key="1">
    <citation type="submission" date="2019-03" db="EMBL/GenBank/DDBJ databases">
        <title>Above-ground endophytic microbial communities from plants in different locations in the United States.</title>
        <authorList>
            <person name="Frank C."/>
        </authorList>
    </citation>
    <scope>NUCLEOTIDE SEQUENCE [LARGE SCALE GENOMIC DNA]</scope>
    <source>
        <strain evidence="3 4">LP_13_YM</strain>
    </source>
</reference>
<accession>A0A4R3YIG3</accession>
<sequence>MRLHIRNRLHEVFDALDHAEDALDKAALNPSFRADIRLVLEELMVNTVRHGYPDGRDGSIAIKLDIRPPTVTVELRDDAMPFNPLGIETPELPGDLAQHDAVGGLGVHLARSIASDMHYSRDGDSNHVVIRFDQSLSEETPA</sequence>
<evidence type="ECO:0000256" key="1">
    <source>
        <dbReference type="ARBA" id="ARBA00022527"/>
    </source>
</evidence>
<dbReference type="Gene3D" id="3.30.565.10">
    <property type="entry name" value="Histidine kinase-like ATPase, C-terminal domain"/>
    <property type="match status" value="1"/>
</dbReference>
<dbReference type="Pfam" id="PF13581">
    <property type="entry name" value="HATPase_c_2"/>
    <property type="match status" value="1"/>
</dbReference>
<dbReference type="InterPro" id="IPR003594">
    <property type="entry name" value="HATPase_dom"/>
</dbReference>
<dbReference type="GO" id="GO:0004674">
    <property type="term" value="F:protein serine/threonine kinase activity"/>
    <property type="evidence" value="ECO:0007669"/>
    <property type="project" value="UniProtKB-KW"/>
</dbReference>
<evidence type="ECO:0000313" key="3">
    <source>
        <dbReference type="EMBL" id="TCV91832.1"/>
    </source>
</evidence>
<keyword evidence="1" id="KW-0723">Serine/threonine-protein kinase</keyword>
<dbReference type="SUPFAM" id="SSF55874">
    <property type="entry name" value="ATPase domain of HSP90 chaperone/DNA topoisomerase II/histidine kinase"/>
    <property type="match status" value="1"/>
</dbReference>
<organism evidence="3 4">
    <name type="scientific">Luteibacter rhizovicinus</name>
    <dbReference type="NCBI Taxonomy" id="242606"/>
    <lineage>
        <taxon>Bacteria</taxon>
        <taxon>Pseudomonadati</taxon>
        <taxon>Pseudomonadota</taxon>
        <taxon>Gammaproteobacteria</taxon>
        <taxon>Lysobacterales</taxon>
        <taxon>Rhodanobacteraceae</taxon>
        <taxon>Luteibacter</taxon>
    </lineage>
</organism>
<dbReference type="InterPro" id="IPR050267">
    <property type="entry name" value="Anti-sigma-factor_SerPK"/>
</dbReference>
<keyword evidence="3" id="KW-0418">Kinase</keyword>
<proteinExistence type="predicted"/>
<gene>
    <name evidence="3" type="ORF">EC912_10966</name>
</gene>
<dbReference type="AlphaFoldDB" id="A0A4R3YIG3"/>
<name>A0A4R3YIG3_9GAMM</name>
<keyword evidence="4" id="KW-1185">Reference proteome</keyword>
<dbReference type="CDD" id="cd16936">
    <property type="entry name" value="HATPase_RsbW-like"/>
    <property type="match status" value="1"/>
</dbReference>